<proteinExistence type="predicted"/>
<reference evidence="2 3" key="1">
    <citation type="journal article" date="2016" name="Nat. Commun.">
        <title>Thousands of microbial genomes shed light on interconnected biogeochemical processes in an aquifer system.</title>
        <authorList>
            <person name="Anantharaman K."/>
            <person name="Brown C.T."/>
            <person name="Hug L.A."/>
            <person name="Sharon I."/>
            <person name="Castelle C.J."/>
            <person name="Probst A.J."/>
            <person name="Thomas B.C."/>
            <person name="Singh A."/>
            <person name="Wilkins M.J."/>
            <person name="Karaoz U."/>
            <person name="Brodie E.L."/>
            <person name="Williams K.H."/>
            <person name="Hubbard S.S."/>
            <person name="Banfield J.F."/>
        </authorList>
    </citation>
    <scope>NUCLEOTIDE SEQUENCE [LARGE SCALE GENOMIC DNA]</scope>
</reference>
<accession>A0A1F5ZMF3</accession>
<dbReference type="Proteomes" id="UP000176923">
    <property type="component" value="Unassembled WGS sequence"/>
</dbReference>
<dbReference type="EMBL" id="MFJL01000038">
    <property type="protein sequence ID" value="OGG13282.1"/>
    <property type="molecule type" value="Genomic_DNA"/>
</dbReference>
<gene>
    <name evidence="2" type="ORF">A3D77_05470</name>
</gene>
<feature type="chain" id="PRO_5009522883" evidence="1">
    <location>
        <begin position="27"/>
        <end position="149"/>
    </location>
</feature>
<keyword evidence="1" id="KW-0732">Signal</keyword>
<dbReference type="AlphaFoldDB" id="A0A1F5ZMF3"/>
<feature type="signal peptide" evidence="1">
    <location>
        <begin position="1"/>
        <end position="26"/>
    </location>
</feature>
<evidence type="ECO:0000313" key="3">
    <source>
        <dbReference type="Proteomes" id="UP000176923"/>
    </source>
</evidence>
<evidence type="ECO:0000313" key="2">
    <source>
        <dbReference type="EMBL" id="OGG13282.1"/>
    </source>
</evidence>
<name>A0A1F5ZMF3_9BACT</name>
<protein>
    <submittedName>
        <fullName evidence="2">Uncharacterized protein</fullName>
    </submittedName>
</protein>
<comment type="caution">
    <text evidence="2">The sequence shown here is derived from an EMBL/GenBank/DDBJ whole genome shotgun (WGS) entry which is preliminary data.</text>
</comment>
<evidence type="ECO:0000256" key="1">
    <source>
        <dbReference type="SAM" id="SignalP"/>
    </source>
</evidence>
<organism evidence="2 3">
    <name type="scientific">Candidatus Gottesmanbacteria bacterium RIFCSPHIGHO2_02_FULL_39_11</name>
    <dbReference type="NCBI Taxonomy" id="1798382"/>
    <lineage>
        <taxon>Bacteria</taxon>
        <taxon>Candidatus Gottesmaniibacteriota</taxon>
    </lineage>
</organism>
<sequence>MKTKSLVLSFILVLLLNLVAAAPALAAKPFVAKGGVAKKIVHKTTGFTIPVSAKFRPDRKGLLFNFTNFNGIESVSYSFTYTANGQPQGAGGTVTSDNNPSQQRELLFGTCSTAICTYHGNIKAARLVFTAKLTNGKTAVRSFRIKTNF</sequence>
<dbReference type="STRING" id="1798382.A3D77_05470"/>